<keyword evidence="1" id="KW-0732">Signal</keyword>
<name>A0A5B9P7E0_9BACT</name>
<proteinExistence type="predicted"/>
<dbReference type="GO" id="GO:0016151">
    <property type="term" value="F:nickel cation binding"/>
    <property type="evidence" value="ECO:0007669"/>
    <property type="project" value="InterPro"/>
</dbReference>
<gene>
    <name evidence="2" type="ORF">MFFC18_24400</name>
</gene>
<organism evidence="2 3">
    <name type="scientific">Mariniblastus fucicola</name>
    <dbReference type="NCBI Taxonomy" id="980251"/>
    <lineage>
        <taxon>Bacteria</taxon>
        <taxon>Pseudomonadati</taxon>
        <taxon>Planctomycetota</taxon>
        <taxon>Planctomycetia</taxon>
        <taxon>Pirellulales</taxon>
        <taxon>Pirellulaceae</taxon>
        <taxon>Mariniblastus</taxon>
    </lineage>
</organism>
<keyword evidence="3" id="KW-1185">Reference proteome</keyword>
<feature type="signal peptide" evidence="1">
    <location>
        <begin position="1"/>
        <end position="24"/>
    </location>
</feature>
<dbReference type="SUPFAM" id="SSF109770">
    <property type="entry name" value="Nickel-containing superoxide dismutase, NiSOD"/>
    <property type="match status" value="1"/>
</dbReference>
<accession>A0A5B9P7E0</accession>
<feature type="chain" id="PRO_5022957104" evidence="1">
    <location>
        <begin position="25"/>
        <end position="183"/>
    </location>
</feature>
<dbReference type="InterPro" id="IPR036502">
    <property type="entry name" value="NiSOD_sf"/>
</dbReference>
<evidence type="ECO:0000256" key="1">
    <source>
        <dbReference type="SAM" id="SignalP"/>
    </source>
</evidence>
<evidence type="ECO:0000313" key="2">
    <source>
        <dbReference type="EMBL" id="QEG22557.1"/>
    </source>
</evidence>
<protein>
    <submittedName>
        <fullName evidence="2">Nickel-containing superoxide dismutase</fullName>
    </submittedName>
</protein>
<dbReference type="EMBL" id="CP042912">
    <property type="protein sequence ID" value="QEG22557.1"/>
    <property type="molecule type" value="Genomic_DNA"/>
</dbReference>
<dbReference type="GO" id="GO:0004784">
    <property type="term" value="F:superoxide dismutase activity"/>
    <property type="evidence" value="ECO:0007669"/>
    <property type="project" value="InterPro"/>
</dbReference>
<dbReference type="Pfam" id="PF09055">
    <property type="entry name" value="Sod_Ni"/>
    <property type="match status" value="1"/>
</dbReference>
<dbReference type="AlphaFoldDB" id="A0A5B9P7E0"/>
<dbReference type="RefSeq" id="WP_075086431.1">
    <property type="nucleotide sequence ID" value="NZ_CP042912.1"/>
</dbReference>
<dbReference type="InterPro" id="IPR014123">
    <property type="entry name" value="Superoxide_dismutase_Ni-type"/>
</dbReference>
<dbReference type="Gene3D" id="1.20.120.400">
    <property type="entry name" value="Nickel-containing superoxide dismutase"/>
    <property type="match status" value="1"/>
</dbReference>
<evidence type="ECO:0000313" key="3">
    <source>
        <dbReference type="Proteomes" id="UP000322214"/>
    </source>
</evidence>
<dbReference type="KEGG" id="mff:MFFC18_24400"/>
<reference evidence="2 3" key="1">
    <citation type="submission" date="2019-08" db="EMBL/GenBank/DDBJ databases">
        <title>Deep-cultivation of Planctomycetes and their phenomic and genomic characterization uncovers novel biology.</title>
        <authorList>
            <person name="Wiegand S."/>
            <person name="Jogler M."/>
            <person name="Boedeker C."/>
            <person name="Pinto D."/>
            <person name="Vollmers J."/>
            <person name="Rivas-Marin E."/>
            <person name="Kohn T."/>
            <person name="Peeters S.H."/>
            <person name="Heuer A."/>
            <person name="Rast P."/>
            <person name="Oberbeckmann S."/>
            <person name="Bunk B."/>
            <person name="Jeske O."/>
            <person name="Meyerdierks A."/>
            <person name="Storesund J.E."/>
            <person name="Kallscheuer N."/>
            <person name="Luecker S."/>
            <person name="Lage O.M."/>
            <person name="Pohl T."/>
            <person name="Merkel B.J."/>
            <person name="Hornburger P."/>
            <person name="Mueller R.-W."/>
            <person name="Bruemmer F."/>
            <person name="Labrenz M."/>
            <person name="Spormann A.M."/>
            <person name="Op den Camp H."/>
            <person name="Overmann J."/>
            <person name="Amann R."/>
            <person name="Jetten M.S.M."/>
            <person name="Mascher T."/>
            <person name="Medema M.H."/>
            <person name="Devos D.P."/>
            <person name="Kaster A.-K."/>
            <person name="Ovreas L."/>
            <person name="Rohde M."/>
            <person name="Galperin M.Y."/>
            <person name="Jogler C."/>
        </authorList>
    </citation>
    <scope>NUCLEOTIDE SEQUENCE [LARGE SCALE GENOMIC DNA]</scope>
    <source>
        <strain evidence="2 3">FC18</strain>
    </source>
</reference>
<sequence length="183" mass="20169" precursor="true">MSKTSFLSAFFAMGLVCFSVFAFATEPTEPVVSPVPTKAVAPAPHCQVPCGIYGDEMRFEGMLEDTQTIAKAISQIEEFATGLEAGTAPTAKGMNQMVRWVTTKEAHAQNIQDVMAEYFFAQRIKSDHKDYTAQLATAHKVIVCAMKCKQDASAPTAEALNEAILNFYRAYEGKEPKFHEEEK</sequence>
<dbReference type="Proteomes" id="UP000322214">
    <property type="component" value="Chromosome"/>
</dbReference>